<organism evidence="2 3">
    <name type="scientific">Pajaroellobacter abortibovis</name>
    <dbReference type="NCBI Taxonomy" id="1882918"/>
    <lineage>
        <taxon>Bacteria</taxon>
        <taxon>Pseudomonadati</taxon>
        <taxon>Myxococcota</taxon>
        <taxon>Polyangia</taxon>
        <taxon>Polyangiales</taxon>
        <taxon>Polyangiaceae</taxon>
    </lineage>
</organism>
<proteinExistence type="predicted"/>
<reference evidence="2 3" key="1">
    <citation type="submission" date="2016-08" db="EMBL/GenBank/DDBJ databases">
        <title>Identification and validation of antigenic proteins from Pajaroellobacter abortibovis using de-novo genome sequence assembly and reverse vaccinology.</title>
        <authorList>
            <person name="Welly B.T."/>
            <person name="Miller M.R."/>
            <person name="Stott J.L."/>
            <person name="Blanchard M.T."/>
            <person name="Islas-Trejo A.D."/>
            <person name="O'Rourke S.M."/>
            <person name="Young A.E."/>
            <person name="Medrano J.F."/>
            <person name="Van Eenennaam A.L."/>
        </authorList>
    </citation>
    <scope>NUCLEOTIDE SEQUENCE [LARGE SCALE GENOMIC DNA]</scope>
    <source>
        <strain evidence="2 3">BTF92-0548A/99-0131</strain>
    </source>
</reference>
<dbReference type="InterPro" id="IPR002123">
    <property type="entry name" value="Plipid/glycerol_acylTrfase"/>
</dbReference>
<dbReference type="PANTHER" id="PTHR22753">
    <property type="entry name" value="TRANSMEMBRANE PROTEIN 68"/>
    <property type="match status" value="1"/>
</dbReference>
<feature type="domain" description="Phospholipid/glycerol acyltransferase" evidence="1">
    <location>
        <begin position="69"/>
        <end position="187"/>
    </location>
</feature>
<accession>A0A1L6MZB3</accession>
<keyword evidence="3" id="KW-1185">Reference proteome</keyword>
<dbReference type="SUPFAM" id="SSF69593">
    <property type="entry name" value="Glycerol-3-phosphate (1)-acyltransferase"/>
    <property type="match status" value="1"/>
</dbReference>
<dbReference type="CDD" id="cd07987">
    <property type="entry name" value="LPLAT_MGAT-like"/>
    <property type="match status" value="1"/>
</dbReference>
<dbReference type="SMART" id="SM00563">
    <property type="entry name" value="PlsC"/>
    <property type="match status" value="1"/>
</dbReference>
<dbReference type="PANTHER" id="PTHR22753:SF14">
    <property type="entry name" value="MONOACYLGLYCEROL_DIACYLGLYCEROL O-ACYLTRANSFERASE"/>
    <property type="match status" value="1"/>
</dbReference>
<dbReference type="Proteomes" id="UP000185544">
    <property type="component" value="Chromosome"/>
</dbReference>
<dbReference type="EMBL" id="CP016908">
    <property type="protein sequence ID" value="APS00866.1"/>
    <property type="molecule type" value="Genomic_DNA"/>
</dbReference>
<dbReference type="GO" id="GO:0016746">
    <property type="term" value="F:acyltransferase activity"/>
    <property type="evidence" value="ECO:0007669"/>
    <property type="project" value="UniProtKB-KW"/>
</dbReference>
<gene>
    <name evidence="2" type="ORF">BCY86_03170</name>
</gene>
<dbReference type="GO" id="GO:0016020">
    <property type="term" value="C:membrane"/>
    <property type="evidence" value="ECO:0007669"/>
    <property type="project" value="TreeGrafter"/>
</dbReference>
<evidence type="ECO:0000313" key="3">
    <source>
        <dbReference type="Proteomes" id="UP000185544"/>
    </source>
</evidence>
<evidence type="ECO:0000259" key="1">
    <source>
        <dbReference type="SMART" id="SM00563"/>
    </source>
</evidence>
<evidence type="ECO:0000313" key="2">
    <source>
        <dbReference type="EMBL" id="APS00866.1"/>
    </source>
</evidence>
<dbReference type="Pfam" id="PF01553">
    <property type="entry name" value="Acyltransferase"/>
    <property type="match status" value="1"/>
</dbReference>
<sequence>MDEWLINFLGEDFPAKLARVPLHLTPTGVDPFGLDPEWTKYTLAFMGFFHRYYFRTEVHGADRLLPGRLLLVSNHGGQIPIDAALIATTLVMDAEPPRLVRTMVDKWTQTLPFISTLFARVGQVVGAPENAQRLLQQGETLLVFPEGAKGISKTFDKRYQLQEFGLGFMRLAIETETPIIPVAVIGNEEQYISVANLTRVASLFQMPAFPIIPQLLIPGGQLPLPTKYRLYFGEPMMFFGDPDEDDATVEEKVSLVRKKIQSLLDQGLQSRQHIFW</sequence>
<keyword evidence="2" id="KW-0012">Acyltransferase</keyword>
<dbReference type="KEGG" id="pabo:BCY86_03170"/>
<name>A0A1L6MZB3_9BACT</name>
<dbReference type="AlphaFoldDB" id="A0A1L6MZB3"/>
<keyword evidence="2" id="KW-0808">Transferase</keyword>
<dbReference type="STRING" id="1882918.BCY86_03170"/>
<protein>
    <submittedName>
        <fullName evidence="2">Glycerol acyltransferase</fullName>
    </submittedName>
</protein>